<keyword evidence="9" id="KW-0735">Signal-anchor</keyword>
<dbReference type="Proteomes" id="UP001234178">
    <property type="component" value="Unassembled WGS sequence"/>
</dbReference>
<dbReference type="EMBL" id="JAOYFB010000003">
    <property type="protein sequence ID" value="KAK4010386.1"/>
    <property type="molecule type" value="Genomic_DNA"/>
</dbReference>
<sequence length="341" mass="39725">MTRMNTRYLLEMYQRRLCHCILLSRKFLIGFVFGIVSTLLLSKLLVSPCHPQPSVEQDVLPSHQIPLLTSKVSEVKKKRDRILCWVITSPQTHSRAQLIKQTWGKRCDKLLFMSSIKDNTLPEAIPLPVDDTYANLWGKTQEALKYLYHHHLDDADWFYKADDDTYAVMENMRHLLSHFNASMPLHLGFKYQHPKVQQGFTSGGSGYILTKVAIRRFVETALARSRNSRGKLATNSQCVLDHQGPEDLNLGICLEELNVTAVDSRDERKVERFLPWSLEDMICGHLKNPGFWYLREFSYYPLKQDMKCCSPHAVAFHYVKDYQLKVYEYLIYGLRLYDQGR</sequence>
<dbReference type="PANTHER" id="PTHR23033">
    <property type="entry name" value="BETA1,3-GALACTOSYLTRANSFERASE"/>
    <property type="match status" value="1"/>
</dbReference>
<organism evidence="14 15">
    <name type="scientific">Daphnia magna</name>
    <dbReference type="NCBI Taxonomy" id="35525"/>
    <lineage>
        <taxon>Eukaryota</taxon>
        <taxon>Metazoa</taxon>
        <taxon>Ecdysozoa</taxon>
        <taxon>Arthropoda</taxon>
        <taxon>Crustacea</taxon>
        <taxon>Branchiopoda</taxon>
        <taxon>Diplostraca</taxon>
        <taxon>Cladocera</taxon>
        <taxon>Anomopoda</taxon>
        <taxon>Daphniidae</taxon>
        <taxon>Daphnia</taxon>
    </lineage>
</organism>
<evidence type="ECO:0000256" key="5">
    <source>
        <dbReference type="ARBA" id="ARBA00022676"/>
    </source>
</evidence>
<evidence type="ECO:0000313" key="15">
    <source>
        <dbReference type="Proteomes" id="UP001234178"/>
    </source>
</evidence>
<reference evidence="14 15" key="1">
    <citation type="journal article" date="2023" name="Nucleic Acids Res.">
        <title>The hologenome of Daphnia magna reveals possible DNA methylation and microbiome-mediated evolution of the host genome.</title>
        <authorList>
            <person name="Chaturvedi A."/>
            <person name="Li X."/>
            <person name="Dhandapani V."/>
            <person name="Marshall H."/>
            <person name="Kissane S."/>
            <person name="Cuenca-Cambronero M."/>
            <person name="Asole G."/>
            <person name="Calvet F."/>
            <person name="Ruiz-Romero M."/>
            <person name="Marangio P."/>
            <person name="Guigo R."/>
            <person name="Rago D."/>
            <person name="Mirbahai L."/>
            <person name="Eastwood N."/>
            <person name="Colbourne J.K."/>
            <person name="Zhou J."/>
            <person name="Mallon E."/>
            <person name="Orsini L."/>
        </authorList>
    </citation>
    <scope>NUCLEOTIDE SEQUENCE [LARGE SCALE GENOMIC DNA]</scope>
    <source>
        <strain evidence="14">LRV0_1</strain>
    </source>
</reference>
<comment type="similarity">
    <text evidence="3">Belongs to the glycosyltransferase 31 family. Beta3-Gal-T subfamily.</text>
</comment>
<evidence type="ECO:0000256" key="6">
    <source>
        <dbReference type="ARBA" id="ARBA00022679"/>
    </source>
</evidence>
<protein>
    <recommendedName>
        <fullName evidence="4">N-acetylgalactosaminide beta-1,3-galactosyltransferase</fullName>
        <ecNumber evidence="4">2.4.1.122</ecNumber>
    </recommendedName>
</protein>
<dbReference type="InterPro" id="IPR003378">
    <property type="entry name" value="Fringe-like_glycosylTrfase"/>
</dbReference>
<keyword evidence="15" id="KW-1185">Reference proteome</keyword>
<evidence type="ECO:0000256" key="9">
    <source>
        <dbReference type="ARBA" id="ARBA00022968"/>
    </source>
</evidence>
<comment type="caution">
    <text evidence="14">The sequence shown here is derived from an EMBL/GenBank/DDBJ whole genome shotgun (WGS) entry which is preliminary data.</text>
</comment>
<evidence type="ECO:0000256" key="7">
    <source>
        <dbReference type="ARBA" id="ARBA00022692"/>
    </source>
</evidence>
<comment type="subcellular location">
    <subcellularLocation>
        <location evidence="1">Membrane</location>
        <topology evidence="1">Single-pass type II membrane protein</topology>
    </subcellularLocation>
</comment>
<keyword evidence="6" id="KW-0808">Transferase</keyword>
<evidence type="ECO:0000256" key="10">
    <source>
        <dbReference type="ARBA" id="ARBA00022989"/>
    </source>
</evidence>
<dbReference type="Pfam" id="PF02434">
    <property type="entry name" value="Fringe"/>
    <property type="match status" value="1"/>
</dbReference>
<evidence type="ECO:0000256" key="8">
    <source>
        <dbReference type="ARBA" id="ARBA00022741"/>
    </source>
</evidence>
<proteinExistence type="inferred from homology"/>
<dbReference type="PANTHER" id="PTHR23033:SF14">
    <property type="entry name" value="GLYCOPROTEIN-N-ACETYLGALACTOSAMINE 3-BETA-GALACTOSYLTRANSFERASE 1-RELATED"/>
    <property type="match status" value="1"/>
</dbReference>
<keyword evidence="11 12" id="KW-0472">Membrane</keyword>
<gene>
    <name evidence="14" type="ORF">OUZ56_019530</name>
</gene>
<evidence type="ECO:0000256" key="3">
    <source>
        <dbReference type="ARBA" id="ARBA00006462"/>
    </source>
</evidence>
<accession>A0ABQ9ZBU4</accession>
<feature type="transmembrane region" description="Helical" evidence="12">
    <location>
        <begin position="21"/>
        <end position="41"/>
    </location>
</feature>
<keyword evidence="5" id="KW-0328">Glycosyltransferase</keyword>
<dbReference type="Gene3D" id="3.90.550.50">
    <property type="match status" value="1"/>
</dbReference>
<name>A0ABQ9ZBU4_9CRUS</name>
<dbReference type="InterPro" id="IPR026050">
    <property type="entry name" value="C1GALT1/C1GALT1_chp1"/>
</dbReference>
<evidence type="ECO:0000256" key="11">
    <source>
        <dbReference type="ARBA" id="ARBA00023136"/>
    </source>
</evidence>
<keyword evidence="7 12" id="KW-0812">Transmembrane</keyword>
<keyword evidence="8" id="KW-0547">Nucleotide-binding</keyword>
<evidence type="ECO:0000256" key="4">
    <source>
        <dbReference type="ARBA" id="ARBA00012557"/>
    </source>
</evidence>
<evidence type="ECO:0000313" key="14">
    <source>
        <dbReference type="EMBL" id="KAK4010386.1"/>
    </source>
</evidence>
<feature type="domain" description="Fringe-like glycosyltransferase" evidence="13">
    <location>
        <begin position="81"/>
        <end position="264"/>
    </location>
</feature>
<keyword evidence="10 12" id="KW-1133">Transmembrane helix</keyword>
<evidence type="ECO:0000256" key="1">
    <source>
        <dbReference type="ARBA" id="ARBA00004606"/>
    </source>
</evidence>
<evidence type="ECO:0000256" key="2">
    <source>
        <dbReference type="ARBA" id="ARBA00004922"/>
    </source>
</evidence>
<comment type="pathway">
    <text evidence="2">Protein modification; protein glycosylation.</text>
</comment>
<dbReference type="EC" id="2.4.1.122" evidence="4"/>
<evidence type="ECO:0000256" key="12">
    <source>
        <dbReference type="SAM" id="Phobius"/>
    </source>
</evidence>
<evidence type="ECO:0000259" key="13">
    <source>
        <dbReference type="Pfam" id="PF02434"/>
    </source>
</evidence>